<dbReference type="GO" id="GO:0003824">
    <property type="term" value="F:catalytic activity"/>
    <property type="evidence" value="ECO:0007669"/>
    <property type="project" value="InterPro"/>
</dbReference>
<evidence type="ECO:0000256" key="1">
    <source>
        <dbReference type="ARBA" id="ARBA00008383"/>
    </source>
</evidence>
<sequence>MNMPLPSPPALPDSQAAARALWLSADLPPDPLSALKFTPASGADPAVNSSFRLGTAAQTTIGVSALAAAHFHALRTGVEQSISVDARHAILEFQSEAFYAVDGQPASGNIWDPLAGVYATQDGFVRVHTNFPHHRQGILDILGCSGDRESVQRALRQWRATDFEAEAAARGMVASAWRTFDEWDRHPQGIAVKRQLPVRIIKVGEAPRREVGGPSACARPLDGIRVLDLSRVLAGPVCGRTLAAHGADVLLVTSPHLPDLPMLDADTTRGKRTTQLDLCTTGGCATLASLVKDADVFLQAYRPGGLREKGFGVDEVVKARPGIVYASLSAYGWEGPWKNRRGFDSLVQTATGFNHAEAEAFAAYKGDNAPLAPRAFPLQALDHAAGYLLTFGINAALCRTITEGGSWEVRVSLAAVGQWIRSLGRLSPEVGFGEGKPMPKVGVPQDPEIAAVQVTVPQARGDGEYAAGKTSYGHMTAVKHAAVLERTPVKEGEAPLALDAHSPVWLLRA</sequence>
<evidence type="ECO:0000313" key="3">
    <source>
        <dbReference type="Proteomes" id="UP000076532"/>
    </source>
</evidence>
<dbReference type="Gene3D" id="3.30.1540.10">
    <property type="entry name" value="formyl-coa transferase, domain 3"/>
    <property type="match status" value="1"/>
</dbReference>
<protein>
    <submittedName>
        <fullName evidence="2">CoA-transferase family III</fullName>
    </submittedName>
</protein>
<dbReference type="Proteomes" id="UP000076532">
    <property type="component" value="Unassembled WGS sequence"/>
</dbReference>
<gene>
    <name evidence="2" type="ORF">FIBSPDRAFT_983318</name>
</gene>
<dbReference type="EMBL" id="KV417636">
    <property type="protein sequence ID" value="KZP13239.1"/>
    <property type="molecule type" value="Genomic_DNA"/>
</dbReference>
<proteinExistence type="inferred from homology"/>
<dbReference type="InterPro" id="IPR050509">
    <property type="entry name" value="CoA-transferase_III"/>
</dbReference>
<organism evidence="2 3">
    <name type="scientific">Athelia psychrophila</name>
    <dbReference type="NCBI Taxonomy" id="1759441"/>
    <lineage>
        <taxon>Eukaryota</taxon>
        <taxon>Fungi</taxon>
        <taxon>Dikarya</taxon>
        <taxon>Basidiomycota</taxon>
        <taxon>Agaricomycotina</taxon>
        <taxon>Agaricomycetes</taxon>
        <taxon>Agaricomycetidae</taxon>
        <taxon>Atheliales</taxon>
        <taxon>Atheliaceae</taxon>
        <taxon>Athelia</taxon>
    </lineage>
</organism>
<dbReference type="OrthoDB" id="2308815at2759"/>
<reference evidence="2 3" key="1">
    <citation type="journal article" date="2016" name="Mol. Biol. Evol.">
        <title>Comparative Genomics of Early-Diverging Mushroom-Forming Fungi Provides Insights into the Origins of Lignocellulose Decay Capabilities.</title>
        <authorList>
            <person name="Nagy L.G."/>
            <person name="Riley R."/>
            <person name="Tritt A."/>
            <person name="Adam C."/>
            <person name="Daum C."/>
            <person name="Floudas D."/>
            <person name="Sun H."/>
            <person name="Yadav J.S."/>
            <person name="Pangilinan J."/>
            <person name="Larsson K.H."/>
            <person name="Matsuura K."/>
            <person name="Barry K."/>
            <person name="Labutti K."/>
            <person name="Kuo R."/>
            <person name="Ohm R.A."/>
            <person name="Bhattacharya S.S."/>
            <person name="Shirouzu T."/>
            <person name="Yoshinaga Y."/>
            <person name="Martin F.M."/>
            <person name="Grigoriev I.V."/>
            <person name="Hibbett D.S."/>
        </authorList>
    </citation>
    <scope>NUCLEOTIDE SEQUENCE [LARGE SCALE GENOMIC DNA]</scope>
    <source>
        <strain evidence="2 3">CBS 109695</strain>
    </source>
</reference>
<dbReference type="InterPro" id="IPR003673">
    <property type="entry name" value="CoA-Trfase_fam_III"/>
</dbReference>
<keyword evidence="3" id="KW-1185">Reference proteome</keyword>
<dbReference type="STRING" id="436010.A0A166C321"/>
<dbReference type="InterPro" id="IPR023606">
    <property type="entry name" value="CoA-Trfase_III_dom_1_sf"/>
</dbReference>
<name>A0A166C321_9AGAM</name>
<dbReference type="InterPro" id="IPR044855">
    <property type="entry name" value="CoA-Trfase_III_dom3_sf"/>
</dbReference>
<dbReference type="PANTHER" id="PTHR48228">
    <property type="entry name" value="SUCCINYL-COA--D-CITRAMALATE COA-TRANSFERASE"/>
    <property type="match status" value="1"/>
</dbReference>
<comment type="similarity">
    <text evidence="1">Belongs to the CoA-transferase III family.</text>
</comment>
<dbReference type="SUPFAM" id="SSF89796">
    <property type="entry name" value="CoA-transferase family III (CaiB/BaiF)"/>
    <property type="match status" value="2"/>
</dbReference>
<dbReference type="PANTHER" id="PTHR48228:SF4">
    <property type="entry name" value="BLR3030 PROTEIN"/>
    <property type="match status" value="1"/>
</dbReference>
<dbReference type="Gene3D" id="3.40.50.10540">
    <property type="entry name" value="Crotonobetainyl-coa:carnitine coa-transferase, domain 1"/>
    <property type="match status" value="2"/>
</dbReference>
<accession>A0A166C321</accession>
<dbReference type="AlphaFoldDB" id="A0A166C321"/>
<dbReference type="Pfam" id="PF02515">
    <property type="entry name" value="CoA_transf_3"/>
    <property type="match status" value="1"/>
</dbReference>
<evidence type="ECO:0000313" key="2">
    <source>
        <dbReference type="EMBL" id="KZP13239.1"/>
    </source>
</evidence>